<feature type="region of interest" description="Disordered" evidence="1">
    <location>
        <begin position="1"/>
        <end position="26"/>
    </location>
</feature>
<organism evidence="2 3">
    <name type="scientific">Liparis tanakae</name>
    <name type="common">Tanaka's snailfish</name>
    <dbReference type="NCBI Taxonomy" id="230148"/>
    <lineage>
        <taxon>Eukaryota</taxon>
        <taxon>Metazoa</taxon>
        <taxon>Chordata</taxon>
        <taxon>Craniata</taxon>
        <taxon>Vertebrata</taxon>
        <taxon>Euteleostomi</taxon>
        <taxon>Actinopterygii</taxon>
        <taxon>Neopterygii</taxon>
        <taxon>Teleostei</taxon>
        <taxon>Neoteleostei</taxon>
        <taxon>Acanthomorphata</taxon>
        <taxon>Eupercaria</taxon>
        <taxon>Perciformes</taxon>
        <taxon>Cottioidei</taxon>
        <taxon>Cottales</taxon>
        <taxon>Liparidae</taxon>
        <taxon>Liparis</taxon>
    </lineage>
</organism>
<proteinExistence type="predicted"/>
<dbReference type="AlphaFoldDB" id="A0A4Z2DYQ4"/>
<evidence type="ECO:0000256" key="1">
    <source>
        <dbReference type="SAM" id="MobiDB-lite"/>
    </source>
</evidence>
<accession>A0A4Z2DYQ4</accession>
<evidence type="ECO:0000313" key="3">
    <source>
        <dbReference type="Proteomes" id="UP000314294"/>
    </source>
</evidence>
<name>A0A4Z2DYQ4_9TELE</name>
<gene>
    <name evidence="2" type="ORF">EYF80_068197</name>
</gene>
<dbReference type="Proteomes" id="UP000314294">
    <property type="component" value="Unassembled WGS sequence"/>
</dbReference>
<sequence>MGSTTSRSGYRRTRLVTATRFCSSPT</sequence>
<comment type="caution">
    <text evidence="2">The sequence shown here is derived from an EMBL/GenBank/DDBJ whole genome shotgun (WGS) entry which is preliminary data.</text>
</comment>
<keyword evidence="3" id="KW-1185">Reference proteome</keyword>
<protein>
    <submittedName>
        <fullName evidence="2">Uncharacterized protein</fullName>
    </submittedName>
</protein>
<dbReference type="EMBL" id="SRLO01026436">
    <property type="protein sequence ID" value="TNN21691.1"/>
    <property type="molecule type" value="Genomic_DNA"/>
</dbReference>
<evidence type="ECO:0000313" key="2">
    <source>
        <dbReference type="EMBL" id="TNN21691.1"/>
    </source>
</evidence>
<reference evidence="2 3" key="1">
    <citation type="submission" date="2019-03" db="EMBL/GenBank/DDBJ databases">
        <title>First draft genome of Liparis tanakae, snailfish: a comprehensive survey of snailfish specific genes.</title>
        <authorList>
            <person name="Kim W."/>
            <person name="Song I."/>
            <person name="Jeong J.-H."/>
            <person name="Kim D."/>
            <person name="Kim S."/>
            <person name="Ryu S."/>
            <person name="Song J.Y."/>
            <person name="Lee S.K."/>
        </authorList>
    </citation>
    <scope>NUCLEOTIDE SEQUENCE [LARGE SCALE GENOMIC DNA]</scope>
    <source>
        <tissue evidence="2">Muscle</tissue>
    </source>
</reference>